<dbReference type="GO" id="GO:0003677">
    <property type="term" value="F:DNA binding"/>
    <property type="evidence" value="ECO:0007669"/>
    <property type="project" value="UniProtKB-KW"/>
</dbReference>
<organism evidence="5 6">
    <name type="scientific">Paenibacillus rhizosphaerae</name>
    <dbReference type="NCBI Taxonomy" id="297318"/>
    <lineage>
        <taxon>Bacteria</taxon>
        <taxon>Bacillati</taxon>
        <taxon>Bacillota</taxon>
        <taxon>Bacilli</taxon>
        <taxon>Bacillales</taxon>
        <taxon>Paenibacillaceae</taxon>
        <taxon>Paenibacillus</taxon>
    </lineage>
</organism>
<dbReference type="PIRSF" id="PIRSF019455">
    <property type="entry name" value="CopR_AtkY"/>
    <property type="match status" value="1"/>
</dbReference>
<dbReference type="Gene3D" id="1.10.10.10">
    <property type="entry name" value="Winged helix-like DNA-binding domain superfamily/Winged helix DNA-binding domain"/>
    <property type="match status" value="1"/>
</dbReference>
<evidence type="ECO:0000256" key="2">
    <source>
        <dbReference type="ARBA" id="ARBA00023015"/>
    </source>
</evidence>
<accession>A0A1R1F3J9</accession>
<dbReference type="InterPro" id="IPR005650">
    <property type="entry name" value="BlaI_family"/>
</dbReference>
<dbReference type="InterPro" id="IPR036388">
    <property type="entry name" value="WH-like_DNA-bd_sf"/>
</dbReference>
<dbReference type="AlphaFoldDB" id="A0A1R1F3J9"/>
<evidence type="ECO:0000256" key="3">
    <source>
        <dbReference type="ARBA" id="ARBA00023125"/>
    </source>
</evidence>
<dbReference type="Proteomes" id="UP000187172">
    <property type="component" value="Unassembled WGS sequence"/>
</dbReference>
<evidence type="ECO:0000313" key="5">
    <source>
        <dbReference type="EMBL" id="OMF58653.1"/>
    </source>
</evidence>
<dbReference type="RefSeq" id="WP_076168578.1">
    <property type="nucleotide sequence ID" value="NZ_MRTP01000001.1"/>
</dbReference>
<keyword evidence="2" id="KW-0805">Transcription regulation</keyword>
<proteinExistence type="inferred from homology"/>
<sequence>MKMNKFNYQGRGLERFFGPLEAKVMDVIWSRLEAVTIKQVNAKISEDKPMSFNTIMTVMNRLVDKGILQKKLQGKSYVYSPVLTKEQFLEEQSKELSYDLVKEFGSRAVAHMIDAMEQVDPDLLDQLEKQIKQWKKDR</sequence>
<evidence type="ECO:0000256" key="4">
    <source>
        <dbReference type="ARBA" id="ARBA00023163"/>
    </source>
</evidence>
<protein>
    <submittedName>
        <fullName evidence="5">Transcriptional regulator</fullName>
    </submittedName>
</protein>
<keyword evidence="4" id="KW-0804">Transcription</keyword>
<dbReference type="SUPFAM" id="SSF46785">
    <property type="entry name" value="Winged helix' DNA-binding domain"/>
    <property type="match status" value="1"/>
</dbReference>
<dbReference type="Pfam" id="PF03965">
    <property type="entry name" value="Penicillinase_R"/>
    <property type="match status" value="1"/>
</dbReference>
<name>A0A1R1F3J9_9BACL</name>
<dbReference type="InterPro" id="IPR036390">
    <property type="entry name" value="WH_DNA-bd_sf"/>
</dbReference>
<dbReference type="EMBL" id="MRTP01000001">
    <property type="protein sequence ID" value="OMF58653.1"/>
    <property type="molecule type" value="Genomic_DNA"/>
</dbReference>
<dbReference type="STRING" id="297318.BK138_09120"/>
<gene>
    <name evidence="5" type="ORF">BK138_09120</name>
</gene>
<comment type="caution">
    <text evidence="5">The sequence shown here is derived from an EMBL/GenBank/DDBJ whole genome shotgun (WGS) entry which is preliminary data.</text>
</comment>
<dbReference type="GO" id="GO:0045892">
    <property type="term" value="P:negative regulation of DNA-templated transcription"/>
    <property type="evidence" value="ECO:0007669"/>
    <property type="project" value="InterPro"/>
</dbReference>
<reference evidence="5 6" key="1">
    <citation type="submission" date="2016-11" db="EMBL/GenBank/DDBJ databases">
        <title>Paenibacillus species isolates.</title>
        <authorList>
            <person name="Beno S.M."/>
        </authorList>
    </citation>
    <scope>NUCLEOTIDE SEQUENCE [LARGE SCALE GENOMIC DNA]</scope>
    <source>
        <strain evidence="5 6">FSL R5-0378</strain>
    </source>
</reference>
<evidence type="ECO:0000313" key="6">
    <source>
        <dbReference type="Proteomes" id="UP000187172"/>
    </source>
</evidence>
<evidence type="ECO:0000256" key="1">
    <source>
        <dbReference type="ARBA" id="ARBA00011046"/>
    </source>
</evidence>
<keyword evidence="3" id="KW-0238">DNA-binding</keyword>
<comment type="similarity">
    <text evidence="1">Belongs to the BlaI transcriptional regulatory family.</text>
</comment>
<keyword evidence="6" id="KW-1185">Reference proteome</keyword>